<dbReference type="Gene3D" id="3.40.50.850">
    <property type="entry name" value="Isochorismatase-like"/>
    <property type="match status" value="1"/>
</dbReference>
<evidence type="ECO:0000256" key="1">
    <source>
        <dbReference type="ARBA" id="ARBA00006336"/>
    </source>
</evidence>
<dbReference type="PATRIC" id="fig|303541.3.peg.1354"/>
<dbReference type="Proteomes" id="UP000033682">
    <property type="component" value="Unassembled WGS sequence"/>
</dbReference>
<dbReference type="InterPro" id="IPR050272">
    <property type="entry name" value="Isochorismatase-like_hydrls"/>
</dbReference>
<dbReference type="EMBL" id="JXLG01000009">
    <property type="protein sequence ID" value="KJY60244.1"/>
    <property type="molecule type" value="Genomic_DNA"/>
</dbReference>
<gene>
    <name evidence="4" type="ORF">JF72_11890</name>
</gene>
<dbReference type="SUPFAM" id="SSF52499">
    <property type="entry name" value="Isochorismatase-like hydrolases"/>
    <property type="match status" value="1"/>
</dbReference>
<protein>
    <recommendedName>
        <fullName evidence="3">Isochorismatase-like domain-containing protein</fullName>
    </recommendedName>
</protein>
<feature type="domain" description="Isochorismatase-like" evidence="3">
    <location>
        <begin position="6"/>
        <end position="129"/>
    </location>
</feature>
<dbReference type="PANTHER" id="PTHR43540">
    <property type="entry name" value="PEROXYUREIDOACRYLATE/UREIDOACRYLATE AMIDOHYDROLASE-RELATED"/>
    <property type="match status" value="1"/>
</dbReference>
<evidence type="ECO:0000256" key="2">
    <source>
        <dbReference type="ARBA" id="ARBA00022801"/>
    </source>
</evidence>
<name>A0A0F4LPN2_9LACO</name>
<comment type="caution">
    <text evidence="4">The sequence shown here is derived from an EMBL/GenBank/DDBJ whole genome shotgun (WGS) entry which is preliminary data.</text>
</comment>
<dbReference type="AlphaFoldDB" id="A0A0F4LPN2"/>
<evidence type="ECO:0000259" key="3">
    <source>
        <dbReference type="Pfam" id="PF00857"/>
    </source>
</evidence>
<dbReference type="InterPro" id="IPR000868">
    <property type="entry name" value="Isochorismatase-like_dom"/>
</dbReference>
<dbReference type="HOGENOM" id="CLU_1692750_0_0_9"/>
<dbReference type="Pfam" id="PF00857">
    <property type="entry name" value="Isochorismatase"/>
    <property type="match status" value="1"/>
</dbReference>
<evidence type="ECO:0000313" key="5">
    <source>
        <dbReference type="Proteomes" id="UP000033682"/>
    </source>
</evidence>
<comment type="similarity">
    <text evidence="1">Belongs to the isochorismatase family.</text>
</comment>
<accession>A0A0F4LPN2</accession>
<keyword evidence="2" id="KW-0378">Hydrolase</keyword>
<dbReference type="GO" id="GO:0016787">
    <property type="term" value="F:hydrolase activity"/>
    <property type="evidence" value="ECO:0007669"/>
    <property type="project" value="UniProtKB-KW"/>
</dbReference>
<reference evidence="4 5" key="1">
    <citation type="submission" date="2015-01" db="EMBL/GenBank/DDBJ databases">
        <title>Comparative genomics of the lactic acid bacteria isolated from the honey bee gut.</title>
        <authorList>
            <person name="Ellegaard K.M."/>
            <person name="Tamarit D."/>
            <person name="Javelind E."/>
            <person name="Olofsson T."/>
            <person name="Andersson S.G."/>
            <person name="Vasquez A."/>
        </authorList>
    </citation>
    <scope>NUCLEOTIDE SEQUENCE [LARGE SCALE GENOMIC DNA]</scope>
    <source>
        <strain evidence="4 5">Hma11</strain>
    </source>
</reference>
<dbReference type="STRING" id="303541.JF72_11890"/>
<keyword evidence="5" id="KW-1185">Reference proteome</keyword>
<organism evidence="4 5">
    <name type="scientific">Lactobacillus apis</name>
    <dbReference type="NCBI Taxonomy" id="303541"/>
    <lineage>
        <taxon>Bacteria</taxon>
        <taxon>Bacillati</taxon>
        <taxon>Bacillota</taxon>
        <taxon>Bacilli</taxon>
        <taxon>Lactobacillales</taxon>
        <taxon>Lactobacillaceae</taxon>
        <taxon>Lactobacillus</taxon>
    </lineage>
</organism>
<sequence>MSADNLLLVVDVQEQAMHFSSKKKKLLERINRVIKKFEENNDPVIYVKQENLGDFSSKLKVESSAPVFTKNEPSPFTQTNFAQKVHDLNPKNVVVVGLMNHACVQATVKSALSRDYSVTLISDGYDSSIKPVANHYNHLLTKLGAHRLTTDEFLLVQ</sequence>
<evidence type="ECO:0000313" key="4">
    <source>
        <dbReference type="EMBL" id="KJY60244.1"/>
    </source>
</evidence>
<dbReference type="CDD" id="cd00431">
    <property type="entry name" value="cysteine_hydrolases"/>
    <property type="match status" value="1"/>
</dbReference>
<dbReference type="RefSeq" id="WP_046307700.1">
    <property type="nucleotide sequence ID" value="NZ_CAMLQC010000006.1"/>
</dbReference>
<proteinExistence type="inferred from homology"/>
<dbReference type="InterPro" id="IPR036380">
    <property type="entry name" value="Isochorismatase-like_sf"/>
</dbReference>